<feature type="region of interest" description="Disordered" evidence="2">
    <location>
        <begin position="1"/>
        <end position="20"/>
    </location>
</feature>
<dbReference type="Proteomes" id="UP001165269">
    <property type="component" value="Unassembled WGS sequence"/>
</dbReference>
<evidence type="ECO:0000259" key="3">
    <source>
        <dbReference type="Pfam" id="PF00296"/>
    </source>
</evidence>
<name>A0ABS9Y1H6_9ACTN</name>
<feature type="domain" description="Luciferase-like" evidence="3">
    <location>
        <begin position="28"/>
        <end position="256"/>
    </location>
</feature>
<keyword evidence="1" id="KW-0560">Oxidoreductase</keyword>
<gene>
    <name evidence="4" type="ORF">MQP27_08030</name>
</gene>
<accession>A0ABS9Y1H6</accession>
<keyword evidence="5" id="KW-1185">Reference proteome</keyword>
<dbReference type="PANTHER" id="PTHR43244">
    <property type="match status" value="1"/>
</dbReference>
<proteinExistence type="predicted"/>
<dbReference type="RefSeq" id="WP_242762902.1">
    <property type="nucleotide sequence ID" value="NZ_JALDAY010000002.1"/>
</dbReference>
<dbReference type="EMBL" id="JALDAY010000002">
    <property type="protein sequence ID" value="MCI3271059.1"/>
    <property type="molecule type" value="Genomic_DNA"/>
</dbReference>
<dbReference type="Pfam" id="PF00296">
    <property type="entry name" value="Bac_luciferase"/>
    <property type="match status" value="1"/>
</dbReference>
<dbReference type="InterPro" id="IPR036661">
    <property type="entry name" value="Luciferase-like_sf"/>
</dbReference>
<organism evidence="4 5">
    <name type="scientific">Streptomyces cylindrosporus</name>
    <dbReference type="NCBI Taxonomy" id="2927583"/>
    <lineage>
        <taxon>Bacteria</taxon>
        <taxon>Bacillati</taxon>
        <taxon>Actinomycetota</taxon>
        <taxon>Actinomycetes</taxon>
        <taxon>Kitasatosporales</taxon>
        <taxon>Streptomycetaceae</taxon>
        <taxon>Streptomyces</taxon>
    </lineage>
</organism>
<comment type="caution">
    <text evidence="4">The sequence shown here is derived from an EMBL/GenBank/DDBJ whole genome shotgun (WGS) entry which is preliminary data.</text>
</comment>
<evidence type="ECO:0000313" key="4">
    <source>
        <dbReference type="EMBL" id="MCI3271059.1"/>
    </source>
</evidence>
<dbReference type="Gene3D" id="3.20.20.30">
    <property type="entry name" value="Luciferase-like domain"/>
    <property type="match status" value="1"/>
</dbReference>
<evidence type="ECO:0000256" key="2">
    <source>
        <dbReference type="SAM" id="MobiDB-lite"/>
    </source>
</evidence>
<protein>
    <submittedName>
        <fullName evidence="4">LLM class flavin-dependent oxidoreductase</fullName>
    </submittedName>
</protein>
<dbReference type="SUPFAM" id="SSF51679">
    <property type="entry name" value="Bacterial luciferase-like"/>
    <property type="match status" value="1"/>
</dbReference>
<dbReference type="InterPro" id="IPR011251">
    <property type="entry name" value="Luciferase-like_dom"/>
</dbReference>
<sequence>MRRTHSAPREGGGVMTTPTPLFGIGGPTGVDAADAILRLALRADRHGLDLFAVSDHPYFGTRLDAYAITGVVLGRTERISGLVSVTNLPSRPAPMLARTVASLSALTGGRLVLGLGAGGRWDDIERLGVPRLGPGAAVRAMAEAITLIRALCDGGEPVTFQGEFYEVRDLEPAPVPAPPVWTGSVGPKSLAVTGRLADGWIPGQAADWLSRRYRESRPVIDEAAASAGRDPGDIATVYNMPGVITPGPVDAPRDAGGRWRGGSVSQWIEELTGAVLEFGASGFVHFPAGDLPYETALDLWAQEIAPAVRDAVAAAGK</sequence>
<dbReference type="CDD" id="cd01097">
    <property type="entry name" value="Tetrahydromethanopterin_reductase"/>
    <property type="match status" value="1"/>
</dbReference>
<evidence type="ECO:0000256" key="1">
    <source>
        <dbReference type="ARBA" id="ARBA00023002"/>
    </source>
</evidence>
<evidence type="ECO:0000313" key="5">
    <source>
        <dbReference type="Proteomes" id="UP001165269"/>
    </source>
</evidence>
<dbReference type="PANTHER" id="PTHR43244:SF1">
    <property type="entry name" value="5,10-METHYLENETETRAHYDROMETHANOPTERIN REDUCTASE"/>
    <property type="match status" value="1"/>
</dbReference>
<reference evidence="4" key="1">
    <citation type="submission" date="2022-03" db="EMBL/GenBank/DDBJ databases">
        <title>Streptomyces 7R015 and 7R016 isolated from Barleria lupulina in Thailand.</title>
        <authorList>
            <person name="Kanchanasin P."/>
            <person name="Phongsopitanun W."/>
            <person name="Tanasupawat S."/>
        </authorList>
    </citation>
    <scope>NUCLEOTIDE SEQUENCE</scope>
    <source>
        <strain evidence="4">7R015</strain>
    </source>
</reference>
<dbReference type="InterPro" id="IPR050564">
    <property type="entry name" value="F420-G6PD/mer"/>
</dbReference>